<dbReference type="PANTHER" id="PTHR34580:SF3">
    <property type="entry name" value="PROTEIN PAFB"/>
    <property type="match status" value="1"/>
</dbReference>
<dbReference type="AlphaFoldDB" id="A0A931G5X0"/>
<proteinExistence type="predicted"/>
<dbReference type="Proteomes" id="UP000598146">
    <property type="component" value="Unassembled WGS sequence"/>
</dbReference>
<evidence type="ECO:0000259" key="4">
    <source>
        <dbReference type="PROSITE" id="PS51000"/>
    </source>
</evidence>
<dbReference type="GO" id="GO:0003677">
    <property type="term" value="F:DNA binding"/>
    <property type="evidence" value="ECO:0007669"/>
    <property type="project" value="UniProtKB-KW"/>
</dbReference>
<dbReference type="InterPro" id="IPR001034">
    <property type="entry name" value="DeoR_HTH"/>
</dbReference>
<dbReference type="SUPFAM" id="SSF46785">
    <property type="entry name" value="Winged helix' DNA-binding domain"/>
    <property type="match status" value="1"/>
</dbReference>
<comment type="caution">
    <text evidence="5">The sequence shown here is derived from an EMBL/GenBank/DDBJ whole genome shotgun (WGS) entry which is preliminary data.</text>
</comment>
<sequence length="324" mass="35872">MSSDTPGRLLTLLSLLQTPREWPGSELAARLGISLRTVRRDVERLRELGYPVQATMGAVGGYRLVAGKALPPLLLDDEEAVAITVGLRTAARHAVAGIDEASVRALTKLEQVLPARLRRQVGALGAATEPLLTWERPTVDPERLTALAAAIANREQLRFTYRKHEGVESERRVEPHRLVSAGRRWYLVGYDTDRDDWRIFRVDRISEQQRIGMSSARRELPAADAAAYVTGKLLERTPVYRTVATLHAPVEQLAGRVGDSPGDLQPIDARSCRLSSHTDTLEWTAWRLLSLGCEFEVHEPPELVAHLREIAGRAERAATPPATT</sequence>
<dbReference type="InterPro" id="IPR026881">
    <property type="entry name" value="WYL_dom"/>
</dbReference>
<protein>
    <submittedName>
        <fullName evidence="5">YafY family transcriptional regulator</fullName>
    </submittedName>
</protein>
<feature type="domain" description="HTH deoR-type" evidence="4">
    <location>
        <begin position="5"/>
        <end position="60"/>
    </location>
</feature>
<reference evidence="5" key="1">
    <citation type="submission" date="2020-11" db="EMBL/GenBank/DDBJ databases">
        <title>Isolation and identification of active actinomycetes.</title>
        <authorList>
            <person name="Sun X."/>
        </authorList>
    </citation>
    <scope>NUCLEOTIDE SEQUENCE</scope>
    <source>
        <strain evidence="5">NEAU-A11</strain>
    </source>
</reference>
<evidence type="ECO:0000313" key="6">
    <source>
        <dbReference type="Proteomes" id="UP000598146"/>
    </source>
</evidence>
<evidence type="ECO:0000256" key="3">
    <source>
        <dbReference type="ARBA" id="ARBA00023163"/>
    </source>
</evidence>
<evidence type="ECO:0000256" key="2">
    <source>
        <dbReference type="ARBA" id="ARBA00023125"/>
    </source>
</evidence>
<dbReference type="PROSITE" id="PS00894">
    <property type="entry name" value="HTH_DEOR_1"/>
    <property type="match status" value="1"/>
</dbReference>
<dbReference type="Pfam" id="PF08279">
    <property type="entry name" value="HTH_11"/>
    <property type="match status" value="1"/>
</dbReference>
<dbReference type="PROSITE" id="PS51000">
    <property type="entry name" value="HTH_DEOR_2"/>
    <property type="match status" value="1"/>
</dbReference>
<evidence type="ECO:0000313" key="5">
    <source>
        <dbReference type="EMBL" id="MBG0566669.1"/>
    </source>
</evidence>
<name>A0A931G5X0_9ACTN</name>
<dbReference type="EMBL" id="JADQTO010000022">
    <property type="protein sequence ID" value="MBG0566669.1"/>
    <property type="molecule type" value="Genomic_DNA"/>
</dbReference>
<dbReference type="InterPro" id="IPR051534">
    <property type="entry name" value="CBASS_pafABC_assoc_protein"/>
</dbReference>
<dbReference type="PROSITE" id="PS52050">
    <property type="entry name" value="WYL"/>
    <property type="match status" value="1"/>
</dbReference>
<dbReference type="PANTHER" id="PTHR34580">
    <property type="match status" value="1"/>
</dbReference>
<gene>
    <name evidence="5" type="ORF">I4J89_35005</name>
</gene>
<dbReference type="InterPro" id="IPR028349">
    <property type="entry name" value="PafC-like"/>
</dbReference>
<keyword evidence="2" id="KW-0238">DNA-binding</keyword>
<organism evidence="5 6">
    <name type="scientific">Actinoplanes aureus</name>
    <dbReference type="NCBI Taxonomy" id="2792083"/>
    <lineage>
        <taxon>Bacteria</taxon>
        <taxon>Bacillati</taxon>
        <taxon>Actinomycetota</taxon>
        <taxon>Actinomycetes</taxon>
        <taxon>Micromonosporales</taxon>
        <taxon>Micromonosporaceae</taxon>
        <taxon>Actinoplanes</taxon>
    </lineage>
</organism>
<dbReference type="InterPro" id="IPR036390">
    <property type="entry name" value="WH_DNA-bd_sf"/>
</dbReference>
<dbReference type="PIRSF" id="PIRSF016838">
    <property type="entry name" value="PafC"/>
    <property type="match status" value="1"/>
</dbReference>
<evidence type="ECO:0000256" key="1">
    <source>
        <dbReference type="ARBA" id="ARBA00023015"/>
    </source>
</evidence>
<dbReference type="Gene3D" id="1.10.10.10">
    <property type="entry name" value="Winged helix-like DNA-binding domain superfamily/Winged helix DNA-binding domain"/>
    <property type="match status" value="1"/>
</dbReference>
<accession>A0A931G5X0</accession>
<keyword evidence="1" id="KW-0805">Transcription regulation</keyword>
<dbReference type="InterPro" id="IPR018356">
    <property type="entry name" value="Tscrpt_reg_HTH_DeoR_CS"/>
</dbReference>
<keyword evidence="3" id="KW-0804">Transcription</keyword>
<keyword evidence="6" id="KW-1185">Reference proteome</keyword>
<dbReference type="GO" id="GO:0003700">
    <property type="term" value="F:DNA-binding transcription factor activity"/>
    <property type="evidence" value="ECO:0007669"/>
    <property type="project" value="InterPro"/>
</dbReference>
<dbReference type="Pfam" id="PF13280">
    <property type="entry name" value="WYL"/>
    <property type="match status" value="1"/>
</dbReference>
<dbReference type="InterPro" id="IPR057727">
    <property type="entry name" value="WCX_dom"/>
</dbReference>
<dbReference type="Pfam" id="PF25583">
    <property type="entry name" value="WCX"/>
    <property type="match status" value="1"/>
</dbReference>
<dbReference type="InterPro" id="IPR036388">
    <property type="entry name" value="WH-like_DNA-bd_sf"/>
</dbReference>
<dbReference type="InterPro" id="IPR013196">
    <property type="entry name" value="HTH_11"/>
</dbReference>
<dbReference type="RefSeq" id="WP_196418442.1">
    <property type="nucleotide sequence ID" value="NZ_JADQTO010000022.1"/>
</dbReference>